<dbReference type="AlphaFoldDB" id="A0A2K9BZ74"/>
<dbReference type="OrthoDB" id="392022at2"/>
<evidence type="ECO:0000313" key="2">
    <source>
        <dbReference type="EMBL" id="AUF83668.1"/>
    </source>
</evidence>
<feature type="transmembrane region" description="Helical" evidence="1">
    <location>
        <begin position="206"/>
        <end position="227"/>
    </location>
</feature>
<dbReference type="KEGG" id="msyr:CXP39_02565"/>
<dbReference type="Proteomes" id="UP000233419">
    <property type="component" value="Chromosome"/>
</dbReference>
<gene>
    <name evidence="2" type="ORF">CXP39_02565</name>
</gene>
<protein>
    <submittedName>
        <fullName evidence="2">Uncharacterized protein</fullName>
    </submittedName>
</protein>
<evidence type="ECO:0000256" key="1">
    <source>
        <dbReference type="SAM" id="Phobius"/>
    </source>
</evidence>
<keyword evidence="3" id="KW-1185">Reference proteome</keyword>
<dbReference type="EMBL" id="CP025257">
    <property type="protein sequence ID" value="AUF83668.1"/>
    <property type="molecule type" value="Genomic_DNA"/>
</dbReference>
<evidence type="ECO:0000313" key="3">
    <source>
        <dbReference type="Proteomes" id="UP000233419"/>
    </source>
</evidence>
<organism evidence="2 3">
    <name type="scientific">Mesoplasma syrphidae</name>
    <dbReference type="NCBI Taxonomy" id="225999"/>
    <lineage>
        <taxon>Bacteria</taxon>
        <taxon>Bacillati</taxon>
        <taxon>Mycoplasmatota</taxon>
        <taxon>Mollicutes</taxon>
        <taxon>Entomoplasmatales</taxon>
        <taxon>Entomoplasmataceae</taxon>
        <taxon>Mesoplasma</taxon>
    </lineage>
</organism>
<keyword evidence="1" id="KW-0472">Membrane</keyword>
<name>A0A2K9BZ74_9MOLU</name>
<dbReference type="RefSeq" id="WP_027047983.1">
    <property type="nucleotide sequence ID" value="NZ_CP025257.1"/>
</dbReference>
<keyword evidence="1" id="KW-0812">Transmembrane</keyword>
<proteinExistence type="predicted"/>
<reference evidence="2 3" key="1">
    <citation type="submission" date="2017-12" db="EMBL/GenBank/DDBJ databases">
        <title>Mesoplasma syrphidae YJS, Complete Genome.</title>
        <authorList>
            <person name="Knight T.F."/>
            <person name="Citino T."/>
            <person name="Rubinstein R."/>
            <person name="Neuschaefer Z."/>
        </authorList>
    </citation>
    <scope>NUCLEOTIDE SEQUENCE [LARGE SCALE GENOMIC DNA]</scope>
    <source>
        <strain evidence="2 3">YJS</strain>
    </source>
</reference>
<sequence length="228" mass="26688">MAEFISRKERNAALIANTNQEIENLKNYNDMDSYVSSVLTTLNIVDSKYFSKIYDELKAEFDIGKFYLGKDKSKYIINPEVLINIKNQYDKIILNSINKVNLDNDKIIKSQLISDDDFYIDENRIIYENIRNIQLEQNQKNKNQEELNRDKKIALRNVTEKEFKAIREKIGTNPASQVFLKGRDSVYKNIREILKKSENYKVKTKWYVITATLLIVVMALAIVVPIFV</sequence>
<keyword evidence="1" id="KW-1133">Transmembrane helix</keyword>
<accession>A0A2K9BZ74</accession>